<dbReference type="Pfam" id="PF05954">
    <property type="entry name" value="Phage_GPD"/>
    <property type="match status" value="1"/>
</dbReference>
<reference evidence="6 7" key="1">
    <citation type="submission" date="2020-05" db="EMBL/GenBank/DDBJ databases">
        <title>Aquincola sp. isolate from soil.</title>
        <authorList>
            <person name="Han J."/>
            <person name="Kim D.-U."/>
        </authorList>
    </citation>
    <scope>NUCLEOTIDE SEQUENCE [LARGE SCALE GENOMIC DNA]</scope>
    <source>
        <strain evidence="6 7">S2</strain>
    </source>
</reference>
<dbReference type="Gene3D" id="2.30.110.50">
    <property type="match status" value="1"/>
</dbReference>
<dbReference type="Gene3D" id="2.40.50.230">
    <property type="entry name" value="Gp5 N-terminal domain"/>
    <property type="match status" value="1"/>
</dbReference>
<organism evidence="6 7">
    <name type="scientific">Pseudaquabacterium terrae</name>
    <dbReference type="NCBI Taxonomy" id="2732868"/>
    <lineage>
        <taxon>Bacteria</taxon>
        <taxon>Pseudomonadati</taxon>
        <taxon>Pseudomonadota</taxon>
        <taxon>Betaproteobacteria</taxon>
        <taxon>Burkholderiales</taxon>
        <taxon>Sphaerotilaceae</taxon>
        <taxon>Pseudaquabacterium</taxon>
    </lineage>
</organism>
<dbReference type="RefSeq" id="WP_173126323.1">
    <property type="nucleotide sequence ID" value="NZ_JABRWJ010000006.1"/>
</dbReference>
<dbReference type="SUPFAM" id="SSF69279">
    <property type="entry name" value="Phage tail proteins"/>
    <property type="match status" value="2"/>
</dbReference>
<keyword evidence="7" id="KW-1185">Reference proteome</keyword>
<dbReference type="NCBIfam" id="TIGR03361">
    <property type="entry name" value="VI_Rhs_Vgr"/>
    <property type="match status" value="1"/>
</dbReference>
<evidence type="ECO:0000313" key="6">
    <source>
        <dbReference type="EMBL" id="NRF69442.1"/>
    </source>
</evidence>
<name>A0ABX2ELK0_9BURK</name>
<dbReference type="Proteomes" id="UP000737171">
    <property type="component" value="Unassembled WGS sequence"/>
</dbReference>
<dbReference type="InterPro" id="IPR006531">
    <property type="entry name" value="Gp5/Vgr_OB"/>
</dbReference>
<dbReference type="InterPro" id="IPR006533">
    <property type="entry name" value="T6SS_Vgr_RhsGE"/>
</dbReference>
<evidence type="ECO:0000256" key="2">
    <source>
        <dbReference type="SAM" id="MobiDB-lite"/>
    </source>
</evidence>
<accession>A0ABX2ELK0</accession>
<protein>
    <submittedName>
        <fullName evidence="6">Type VI secretion system tip protein VgrG</fullName>
    </submittedName>
</protein>
<dbReference type="Pfam" id="PF04717">
    <property type="entry name" value="Phage_base_V"/>
    <property type="match status" value="1"/>
</dbReference>
<dbReference type="Pfam" id="PF13296">
    <property type="entry name" value="T6SS_Vgr"/>
    <property type="match status" value="1"/>
</dbReference>
<proteinExistence type="inferred from homology"/>
<feature type="domain" description="Gp5/Type VI secretion system Vgr protein OB-fold" evidence="3">
    <location>
        <begin position="503"/>
        <end position="550"/>
    </location>
</feature>
<dbReference type="SUPFAM" id="SSF69255">
    <property type="entry name" value="gp5 N-terminal domain-like"/>
    <property type="match status" value="1"/>
</dbReference>
<evidence type="ECO:0000256" key="1">
    <source>
        <dbReference type="ARBA" id="ARBA00005558"/>
    </source>
</evidence>
<dbReference type="Gene3D" id="4.10.220.110">
    <property type="match status" value="1"/>
</dbReference>
<feature type="domain" description="Putative type VI secretion system Rhs element associated Vgr" evidence="5">
    <location>
        <begin position="612"/>
        <end position="716"/>
    </location>
</feature>
<feature type="compositionally biased region" description="Low complexity" evidence="2">
    <location>
        <begin position="564"/>
        <end position="575"/>
    </location>
</feature>
<dbReference type="EMBL" id="JABRWJ010000006">
    <property type="protein sequence ID" value="NRF69442.1"/>
    <property type="molecule type" value="Genomic_DNA"/>
</dbReference>
<dbReference type="Pfam" id="PF10106">
    <property type="entry name" value="DUF2345"/>
    <property type="match status" value="1"/>
</dbReference>
<evidence type="ECO:0000259" key="4">
    <source>
        <dbReference type="Pfam" id="PF10106"/>
    </source>
</evidence>
<evidence type="ECO:0000259" key="5">
    <source>
        <dbReference type="Pfam" id="PF13296"/>
    </source>
</evidence>
<dbReference type="InterPro" id="IPR028244">
    <property type="entry name" value="T6SS_Rhs_Vgr_dom"/>
</dbReference>
<evidence type="ECO:0000313" key="7">
    <source>
        <dbReference type="Proteomes" id="UP000737171"/>
    </source>
</evidence>
<feature type="compositionally biased region" description="Basic and acidic residues" evidence="2">
    <location>
        <begin position="723"/>
        <end position="742"/>
    </location>
</feature>
<dbReference type="NCBIfam" id="TIGR01646">
    <property type="entry name" value="vgr_GE"/>
    <property type="match status" value="1"/>
</dbReference>
<dbReference type="InterPro" id="IPR018769">
    <property type="entry name" value="VgrG2_DUF2345"/>
</dbReference>
<sequence length="1032" mass="110161">MDLLDPASDALAALFPHLSGTLGPHRQQHRLLRLHTPLGPDVLLAERVRIDEQIGPGPGDTAAAGLKLQIDALASDTRLELKRLLGQPVLLELLTQASRTALRPWHGHVTEASLMGSDGGFARYRLVIEPWLAFLGARRDSWVFQGVSVMEIVEQVFADYGRQGQLAPAWRWDLADAAVYPQRSLCIQYQETDLHFVQRLLREEGLFCWWEHQGDAAHPALGTHTLVIADHNGALAANAQPRVRYTQSGTVLPEDSLVRWQRRRRVHTAALTLASRDYRTLNLRDQARDGVEAGSSGLAELGLHDVPGLYAYEDGAQGERLARVQMEAIDGLREQVVARGSWRTAAPATRFTLTDHPVHDGSDGARDQFVITGVTHRARNNLAADAKAGLGILDALQRDSTQQHAAPANATDEPIYECTLTAQPARLPLRIAALDERGLPDPRLHPRPLITGVQTALVVGSGAPVHTDRDHRIKVQFHWQRGGNASHRLLSPSGADNAPASDASGTWLRVAESVAGVNWGSNFTPRLGQEVVVAFTGGDVDRPVIVGVVYNGQGQMDAQGNQLPSGAAGAAGSAPPWFPGERAEDKLQAHQHTQVHAGYKSQELSTSQGGFGGHNQLVFDDSAGEGRIELYSSSAQTRLQLGHLRHQVDNRRLQQRGHGADLATAAWGAVRAGAGMLLSAHRRPNSEQAGKQVDVREPIALIQSGQQLIHTLAESAQQHNAKAPKEPDILGAKPGERPDKAKQLPAEQGMHASLDSLETTETRGGAEGDEATIGGGAGTVPAWSRPDLVFAAPAGIGAFTPASTLLTAAATVTFAAAQDIQAIAQANHATAVKDALILYTHGKAQNATKPNQETGIALHAASGNVQTQSQTGATKIAADKGVHLASVTGKVTIAAPKHVLLWAAGAAIRMENGAISCTGPGSVLFKASQKVFNSPGGNVPHGFKRLPTPQDVQTQPLDLALHYLHSDEVPVQGAPYDVEFADGSRRKGVLDASGKALLMDVPPGAARVHYGEDARKGPLGQDEANPLFGWMD</sequence>
<evidence type="ECO:0000259" key="3">
    <source>
        <dbReference type="Pfam" id="PF04717"/>
    </source>
</evidence>
<comment type="similarity">
    <text evidence="1">Belongs to the VgrG protein family.</text>
</comment>
<dbReference type="InterPro" id="IPR017847">
    <property type="entry name" value="T6SS_RhsGE_Vgr_subset"/>
</dbReference>
<feature type="region of interest" description="Disordered" evidence="2">
    <location>
        <begin position="718"/>
        <end position="748"/>
    </location>
</feature>
<feature type="domain" description="DUF2345" evidence="4">
    <location>
        <begin position="776"/>
        <end position="935"/>
    </location>
</feature>
<gene>
    <name evidence="6" type="ORF">HLB44_20790</name>
</gene>
<dbReference type="Gene3D" id="3.55.50.10">
    <property type="entry name" value="Baseplate protein-like domains"/>
    <property type="match status" value="1"/>
</dbReference>
<comment type="caution">
    <text evidence="6">The sequence shown here is derived from an EMBL/GenBank/DDBJ whole genome shotgun (WGS) entry which is preliminary data.</text>
</comment>
<feature type="region of interest" description="Disordered" evidence="2">
    <location>
        <begin position="557"/>
        <end position="581"/>
    </location>
</feature>
<dbReference type="InterPro" id="IPR037026">
    <property type="entry name" value="Vgr_OB-fold_dom_sf"/>
</dbReference>